<dbReference type="SUPFAM" id="SSF50965">
    <property type="entry name" value="Galactose oxidase, central domain"/>
    <property type="match status" value="1"/>
</dbReference>
<dbReference type="InterPro" id="IPR013187">
    <property type="entry name" value="F-box-assoc_dom_typ3"/>
</dbReference>
<evidence type="ECO:0000313" key="2">
    <source>
        <dbReference type="EMBL" id="WOG87881.1"/>
    </source>
</evidence>
<dbReference type="InterPro" id="IPR017451">
    <property type="entry name" value="F-box-assoc_interact_dom"/>
</dbReference>
<organism evidence="2 3">
    <name type="scientific">Daucus carota subsp. sativus</name>
    <name type="common">Carrot</name>
    <dbReference type="NCBI Taxonomy" id="79200"/>
    <lineage>
        <taxon>Eukaryota</taxon>
        <taxon>Viridiplantae</taxon>
        <taxon>Streptophyta</taxon>
        <taxon>Embryophyta</taxon>
        <taxon>Tracheophyta</taxon>
        <taxon>Spermatophyta</taxon>
        <taxon>Magnoliopsida</taxon>
        <taxon>eudicotyledons</taxon>
        <taxon>Gunneridae</taxon>
        <taxon>Pentapetalae</taxon>
        <taxon>asterids</taxon>
        <taxon>campanulids</taxon>
        <taxon>Apiales</taxon>
        <taxon>Apiaceae</taxon>
        <taxon>Apioideae</taxon>
        <taxon>Scandiceae</taxon>
        <taxon>Daucinae</taxon>
        <taxon>Daucus</taxon>
        <taxon>Daucus sect. Daucus</taxon>
    </lineage>
</organism>
<dbReference type="SUPFAM" id="SSF81383">
    <property type="entry name" value="F-box domain"/>
    <property type="match status" value="1"/>
</dbReference>
<dbReference type="CDD" id="cd22157">
    <property type="entry name" value="F-box_AtFBW1-like"/>
    <property type="match status" value="1"/>
</dbReference>
<name>A0AAF0WG05_DAUCS</name>
<sequence length="374" mass="42256">MELPLEMEANALSRLPIKTTVHCKCVCKRWRSVLSDPYFVDLHLSRSPAGLIVQEGKILKMGEVNDKSDQHDIRHDPLMRLKVPDGSVLSGSVNGLISLRDRYDAGAARICNPVTREYILLPYNKNIEKSIPIIRSFEPYELSGYGLASYGFGYVEASNVYKVVHFYEGKFFSTEISGKSKFEIYSLGTGKWRSLGIVPFLVCHQDGIYANGNLHWLACVQKDRPNEMVCTFDLEKESCQLTASAPQVGGYVDYRSLGMLGGCLCICDNRSDSELVLWVMKDYGVKESWSKEIIIQELNFGLHCRTFYVLKVLKDGSILMLCSANLLFTYHPGTKIWQVVPCFKEYEIQSMYASVYVPSFISLKSFMLENVSGV</sequence>
<keyword evidence="3" id="KW-1185">Reference proteome</keyword>
<dbReference type="PROSITE" id="PS50181">
    <property type="entry name" value="FBOX"/>
    <property type="match status" value="1"/>
</dbReference>
<proteinExistence type="predicted"/>
<reference evidence="2" key="1">
    <citation type="journal article" date="2016" name="Nat. Genet.">
        <title>A high-quality carrot genome assembly provides new insights into carotenoid accumulation and asterid genome evolution.</title>
        <authorList>
            <person name="Iorizzo M."/>
            <person name="Ellison S."/>
            <person name="Senalik D."/>
            <person name="Zeng P."/>
            <person name="Satapoomin P."/>
            <person name="Huang J."/>
            <person name="Bowman M."/>
            <person name="Iovene M."/>
            <person name="Sanseverino W."/>
            <person name="Cavagnaro P."/>
            <person name="Yildiz M."/>
            <person name="Macko-Podgorni A."/>
            <person name="Moranska E."/>
            <person name="Grzebelus E."/>
            <person name="Grzebelus D."/>
            <person name="Ashrafi H."/>
            <person name="Zheng Z."/>
            <person name="Cheng S."/>
            <person name="Spooner D."/>
            <person name="Van Deynze A."/>
            <person name="Simon P."/>
        </authorList>
    </citation>
    <scope>NUCLEOTIDE SEQUENCE</scope>
    <source>
        <tissue evidence="2">Leaf</tissue>
    </source>
</reference>
<dbReference type="AlphaFoldDB" id="A0AAF0WG05"/>
<dbReference type="Pfam" id="PF08268">
    <property type="entry name" value="FBA_3"/>
    <property type="match status" value="1"/>
</dbReference>
<dbReference type="PANTHER" id="PTHR31111">
    <property type="entry name" value="BNAA05G37150D PROTEIN-RELATED"/>
    <property type="match status" value="1"/>
</dbReference>
<protein>
    <recommendedName>
        <fullName evidence="1">F-box domain-containing protein</fullName>
    </recommendedName>
</protein>
<evidence type="ECO:0000313" key="3">
    <source>
        <dbReference type="Proteomes" id="UP000077755"/>
    </source>
</evidence>
<accession>A0AAF0WG05</accession>
<dbReference type="PANTHER" id="PTHR31111:SF136">
    <property type="entry name" value="F-BOX ASSOCIATED DOMAIN-CONTAINING PROTEIN"/>
    <property type="match status" value="1"/>
</dbReference>
<dbReference type="InterPro" id="IPR001810">
    <property type="entry name" value="F-box_dom"/>
</dbReference>
<reference evidence="2" key="2">
    <citation type="submission" date="2022-03" db="EMBL/GenBank/DDBJ databases">
        <title>Draft title - Genomic analysis of global carrot germplasm unveils the trajectory of domestication and the origin of high carotenoid orange carrot.</title>
        <authorList>
            <person name="Iorizzo M."/>
            <person name="Ellison S."/>
            <person name="Senalik D."/>
            <person name="Macko-Podgorni A."/>
            <person name="Grzebelus D."/>
            <person name="Bostan H."/>
            <person name="Rolling W."/>
            <person name="Curaba J."/>
            <person name="Simon P."/>
        </authorList>
    </citation>
    <scope>NUCLEOTIDE SEQUENCE</scope>
    <source>
        <tissue evidence="2">Leaf</tissue>
    </source>
</reference>
<dbReference type="Proteomes" id="UP000077755">
    <property type="component" value="Chromosome 2"/>
</dbReference>
<dbReference type="NCBIfam" id="TIGR01640">
    <property type="entry name" value="F_box_assoc_1"/>
    <property type="match status" value="1"/>
</dbReference>
<feature type="domain" description="F-box" evidence="1">
    <location>
        <begin position="1"/>
        <end position="42"/>
    </location>
</feature>
<dbReference type="InterPro" id="IPR011043">
    <property type="entry name" value="Gal_Oxase/kelch_b-propeller"/>
</dbReference>
<dbReference type="Gene3D" id="1.20.1280.50">
    <property type="match status" value="1"/>
</dbReference>
<dbReference type="EMBL" id="CP093344">
    <property type="protein sequence ID" value="WOG87881.1"/>
    <property type="molecule type" value="Genomic_DNA"/>
</dbReference>
<dbReference type="Pfam" id="PF00646">
    <property type="entry name" value="F-box"/>
    <property type="match status" value="1"/>
</dbReference>
<gene>
    <name evidence="2" type="ORF">DCAR_0207113</name>
</gene>
<dbReference type="InterPro" id="IPR036047">
    <property type="entry name" value="F-box-like_dom_sf"/>
</dbReference>
<evidence type="ECO:0000259" key="1">
    <source>
        <dbReference type="PROSITE" id="PS50181"/>
    </source>
</evidence>